<evidence type="ECO:0000313" key="3">
    <source>
        <dbReference type="Proteomes" id="UP000602759"/>
    </source>
</evidence>
<reference evidence="2 3" key="1">
    <citation type="submission" date="2020-08" db="EMBL/GenBank/DDBJ databases">
        <title>Sphingobacterium sp. DN00404 isolated from aquaculture water.</title>
        <authorList>
            <person name="Zhang M."/>
        </authorList>
    </citation>
    <scope>NUCLEOTIDE SEQUENCE [LARGE SCALE GENOMIC DNA]</scope>
    <source>
        <strain evidence="2 3">DN00404</strain>
    </source>
</reference>
<accession>A0ABR7YJZ6</accession>
<dbReference type="EMBL" id="JACOIK010000001">
    <property type="protein sequence ID" value="MBD1431640.1"/>
    <property type="molecule type" value="Genomic_DNA"/>
</dbReference>
<keyword evidence="3" id="KW-1185">Reference proteome</keyword>
<gene>
    <name evidence="2" type="ORF">H8B06_02285</name>
</gene>
<keyword evidence="1" id="KW-0472">Membrane</keyword>
<feature type="transmembrane region" description="Helical" evidence="1">
    <location>
        <begin position="85"/>
        <end position="105"/>
    </location>
</feature>
<sequence>MKTLKKHVYIASILILITWLMTGLAVDDEFYEAYHIFLKHRPTGQYYFRSPLAMQDMPPDYPADKAAAYYTYREFVLEKHWSSEWNRVALLLVLGTAFYIGFVLVKAMKVKKTKV</sequence>
<keyword evidence="1" id="KW-0812">Transmembrane</keyword>
<evidence type="ECO:0000313" key="2">
    <source>
        <dbReference type="EMBL" id="MBD1431640.1"/>
    </source>
</evidence>
<name>A0ABR7YJZ6_9SPHI</name>
<proteinExistence type="predicted"/>
<dbReference type="Proteomes" id="UP000602759">
    <property type="component" value="Unassembled WGS sequence"/>
</dbReference>
<comment type="caution">
    <text evidence="2">The sequence shown here is derived from an EMBL/GenBank/DDBJ whole genome shotgun (WGS) entry which is preliminary data.</text>
</comment>
<protein>
    <submittedName>
        <fullName evidence="2">Uncharacterized protein</fullName>
    </submittedName>
</protein>
<evidence type="ECO:0000256" key="1">
    <source>
        <dbReference type="SAM" id="Phobius"/>
    </source>
</evidence>
<feature type="transmembrane region" description="Helical" evidence="1">
    <location>
        <begin position="7"/>
        <end position="26"/>
    </location>
</feature>
<dbReference type="RefSeq" id="WP_190992643.1">
    <property type="nucleotide sequence ID" value="NZ_JACOIK010000001.1"/>
</dbReference>
<organism evidence="2 3">
    <name type="scientific">Sphingobacterium micropteri</name>
    <dbReference type="NCBI Taxonomy" id="2763501"/>
    <lineage>
        <taxon>Bacteria</taxon>
        <taxon>Pseudomonadati</taxon>
        <taxon>Bacteroidota</taxon>
        <taxon>Sphingobacteriia</taxon>
        <taxon>Sphingobacteriales</taxon>
        <taxon>Sphingobacteriaceae</taxon>
        <taxon>Sphingobacterium</taxon>
    </lineage>
</organism>
<keyword evidence="1" id="KW-1133">Transmembrane helix</keyword>